<gene>
    <name evidence="2" type="ORF">THAOC_30175</name>
</gene>
<proteinExistence type="predicted"/>
<comment type="caution">
    <text evidence="2">The sequence shown here is derived from an EMBL/GenBank/DDBJ whole genome shotgun (WGS) entry which is preliminary data.</text>
</comment>
<evidence type="ECO:0000313" key="2">
    <source>
        <dbReference type="EMBL" id="EJK50733.1"/>
    </source>
</evidence>
<dbReference type="AlphaFoldDB" id="K0RAQ3"/>
<evidence type="ECO:0000313" key="3">
    <source>
        <dbReference type="Proteomes" id="UP000266841"/>
    </source>
</evidence>
<evidence type="ECO:0000256" key="1">
    <source>
        <dbReference type="SAM" id="MobiDB-lite"/>
    </source>
</evidence>
<name>K0RAQ3_THAOC</name>
<dbReference type="Proteomes" id="UP000266841">
    <property type="component" value="Unassembled WGS sequence"/>
</dbReference>
<accession>K0RAQ3</accession>
<feature type="non-terminal residue" evidence="2">
    <location>
        <position position="1"/>
    </location>
</feature>
<feature type="compositionally biased region" description="Basic and acidic residues" evidence="1">
    <location>
        <begin position="20"/>
        <end position="29"/>
    </location>
</feature>
<sequence length="38" mass="4054">SLGAFTARLQHPAGLGRLGRHNDDDRESRAPPWPGGTS</sequence>
<protein>
    <submittedName>
        <fullName evidence="2">Uncharacterized protein</fullName>
    </submittedName>
</protein>
<feature type="region of interest" description="Disordered" evidence="1">
    <location>
        <begin position="1"/>
        <end position="38"/>
    </location>
</feature>
<organism evidence="2 3">
    <name type="scientific">Thalassiosira oceanica</name>
    <name type="common">Marine diatom</name>
    <dbReference type="NCBI Taxonomy" id="159749"/>
    <lineage>
        <taxon>Eukaryota</taxon>
        <taxon>Sar</taxon>
        <taxon>Stramenopiles</taxon>
        <taxon>Ochrophyta</taxon>
        <taxon>Bacillariophyta</taxon>
        <taxon>Coscinodiscophyceae</taxon>
        <taxon>Thalassiosirophycidae</taxon>
        <taxon>Thalassiosirales</taxon>
        <taxon>Thalassiosiraceae</taxon>
        <taxon>Thalassiosira</taxon>
    </lineage>
</organism>
<keyword evidence="3" id="KW-1185">Reference proteome</keyword>
<reference evidence="2 3" key="1">
    <citation type="journal article" date="2012" name="Genome Biol.">
        <title>Genome and low-iron response of an oceanic diatom adapted to chronic iron limitation.</title>
        <authorList>
            <person name="Lommer M."/>
            <person name="Specht M."/>
            <person name="Roy A.S."/>
            <person name="Kraemer L."/>
            <person name="Andreson R."/>
            <person name="Gutowska M.A."/>
            <person name="Wolf J."/>
            <person name="Bergner S.V."/>
            <person name="Schilhabel M.B."/>
            <person name="Klostermeier U.C."/>
            <person name="Beiko R.G."/>
            <person name="Rosenstiel P."/>
            <person name="Hippler M."/>
            <person name="Laroche J."/>
        </authorList>
    </citation>
    <scope>NUCLEOTIDE SEQUENCE [LARGE SCALE GENOMIC DNA]</scope>
    <source>
        <strain evidence="2 3">CCMP1005</strain>
    </source>
</reference>
<dbReference type="EMBL" id="AGNL01043077">
    <property type="protein sequence ID" value="EJK50733.1"/>
    <property type="molecule type" value="Genomic_DNA"/>
</dbReference>